<evidence type="ECO:0000256" key="1">
    <source>
        <dbReference type="ARBA" id="ARBA00008226"/>
    </source>
</evidence>
<dbReference type="PANTHER" id="PTHR22594:SF54">
    <property type="entry name" value="ASPARAGINE--TRNA LIGASE, CYTOPLASMIC 1-RELATED"/>
    <property type="match status" value="1"/>
</dbReference>
<protein>
    <recommendedName>
        <fullName evidence="2">asparagine--tRNA ligase</fullName>
        <ecNumber evidence="2">6.1.1.22</ecNumber>
    </recommendedName>
</protein>
<evidence type="ECO:0000256" key="4">
    <source>
        <dbReference type="ARBA" id="ARBA00022741"/>
    </source>
</evidence>
<dbReference type="InterPro" id="IPR045864">
    <property type="entry name" value="aa-tRNA-synth_II/BPL/LPL"/>
</dbReference>
<feature type="region of interest" description="Disordered" evidence="9">
    <location>
        <begin position="41"/>
        <end position="100"/>
    </location>
</feature>
<organism evidence="12 13">
    <name type="scientific">Rehmannia glutinosa</name>
    <name type="common">Chinese foxglove</name>
    <dbReference type="NCBI Taxonomy" id="99300"/>
    <lineage>
        <taxon>Eukaryota</taxon>
        <taxon>Viridiplantae</taxon>
        <taxon>Streptophyta</taxon>
        <taxon>Embryophyta</taxon>
        <taxon>Tracheophyta</taxon>
        <taxon>Spermatophyta</taxon>
        <taxon>Magnoliopsida</taxon>
        <taxon>eudicotyledons</taxon>
        <taxon>Gunneridae</taxon>
        <taxon>Pentapetalae</taxon>
        <taxon>asterids</taxon>
        <taxon>lamiids</taxon>
        <taxon>Lamiales</taxon>
        <taxon>Orobanchaceae</taxon>
        <taxon>Rehmannieae</taxon>
        <taxon>Rehmannia</taxon>
    </lineage>
</organism>
<keyword evidence="4" id="KW-0547">Nucleotide-binding</keyword>
<feature type="domain" description="WHEP-TRS" evidence="11">
    <location>
        <begin position="212"/>
        <end position="268"/>
    </location>
</feature>
<dbReference type="PROSITE" id="PS50862">
    <property type="entry name" value="AA_TRNA_LIGASE_II"/>
    <property type="match status" value="1"/>
</dbReference>
<evidence type="ECO:0000259" key="10">
    <source>
        <dbReference type="PROSITE" id="PS50862"/>
    </source>
</evidence>
<dbReference type="NCBIfam" id="NF003037">
    <property type="entry name" value="PRK03932.1"/>
    <property type="match status" value="1"/>
</dbReference>
<evidence type="ECO:0000256" key="7">
    <source>
        <dbReference type="ARBA" id="ARBA00023146"/>
    </source>
</evidence>
<name>A0ABR0UDA7_REHGL</name>
<evidence type="ECO:0000256" key="6">
    <source>
        <dbReference type="ARBA" id="ARBA00022917"/>
    </source>
</evidence>
<accession>A0ABR0UDA7</accession>
<comment type="caution">
    <text evidence="12">The sequence shown here is derived from an EMBL/GenBank/DDBJ whole genome shotgun (WGS) entry which is preliminary data.</text>
</comment>
<dbReference type="InterPro" id="IPR000738">
    <property type="entry name" value="WHEP-TRS_dom"/>
</dbReference>
<dbReference type="HAMAP" id="MF_00534">
    <property type="entry name" value="Asn_tRNA_synth"/>
    <property type="match status" value="1"/>
</dbReference>
<dbReference type="Gene3D" id="1.10.287.10">
    <property type="entry name" value="S15/NS1, RNA-binding"/>
    <property type="match status" value="1"/>
</dbReference>
<keyword evidence="5" id="KW-0067">ATP-binding</keyword>
<feature type="domain" description="Aminoacyl-transfer RNA synthetases class-II family profile" evidence="10">
    <location>
        <begin position="311"/>
        <end position="543"/>
    </location>
</feature>
<reference evidence="12 13" key="1">
    <citation type="journal article" date="2021" name="Comput. Struct. Biotechnol. J.">
        <title>De novo genome assembly of the potent medicinal plant Rehmannia glutinosa using nanopore technology.</title>
        <authorList>
            <person name="Ma L."/>
            <person name="Dong C."/>
            <person name="Song C."/>
            <person name="Wang X."/>
            <person name="Zheng X."/>
            <person name="Niu Y."/>
            <person name="Chen S."/>
            <person name="Feng W."/>
        </authorList>
    </citation>
    <scope>NUCLEOTIDE SEQUENCE [LARGE SCALE GENOMIC DNA]</scope>
    <source>
        <strain evidence="12">DH-2019</strain>
    </source>
</reference>
<evidence type="ECO:0000256" key="3">
    <source>
        <dbReference type="ARBA" id="ARBA00022598"/>
    </source>
</evidence>
<dbReference type="PANTHER" id="PTHR22594">
    <property type="entry name" value="ASPARTYL/LYSYL-TRNA SYNTHETASE"/>
    <property type="match status" value="1"/>
</dbReference>
<dbReference type="SUPFAM" id="SSF55681">
    <property type="entry name" value="Class II aaRS and biotin synthetases"/>
    <property type="match status" value="1"/>
</dbReference>
<dbReference type="InterPro" id="IPR006195">
    <property type="entry name" value="aa-tRNA-synth_II"/>
</dbReference>
<keyword evidence="6" id="KW-0648">Protein biosynthesis</keyword>
<gene>
    <name evidence="12" type="ORF">DH2020_045807</name>
</gene>
<keyword evidence="3" id="KW-0436">Ligase</keyword>
<dbReference type="Pfam" id="PF00152">
    <property type="entry name" value="tRNA-synt_2"/>
    <property type="match status" value="1"/>
</dbReference>
<dbReference type="PRINTS" id="PR01042">
    <property type="entry name" value="TRNASYNTHASP"/>
</dbReference>
<dbReference type="Proteomes" id="UP001318860">
    <property type="component" value="Unassembled WGS sequence"/>
</dbReference>
<evidence type="ECO:0000313" key="12">
    <source>
        <dbReference type="EMBL" id="KAK6120452.1"/>
    </source>
</evidence>
<dbReference type="EMBL" id="JABTTQ020003076">
    <property type="protein sequence ID" value="KAK6120452.1"/>
    <property type="molecule type" value="Genomic_DNA"/>
</dbReference>
<dbReference type="InterPro" id="IPR004522">
    <property type="entry name" value="Asn-tRNA-ligase"/>
</dbReference>
<evidence type="ECO:0000256" key="2">
    <source>
        <dbReference type="ARBA" id="ARBA00012816"/>
    </source>
</evidence>
<evidence type="ECO:0000259" key="11">
    <source>
        <dbReference type="PROSITE" id="PS51185"/>
    </source>
</evidence>
<sequence>MSLDSAPPALDGLTISDTIPEAQFSQRVPIQSILGRSDKGAGLAGQKVRIGDGGQRRVVPGESTGDGESCGLQAERRHAHGDLRPRGGLAEDPPKGAKQSTELEVERVIDVGTVDAAKYPLPKTNFSLEFLRDFVHLRPRTNTISAIARINALAYATHTFFQKHGFLYVHTPIITTSDCEGAGEMFQVTTIINDAEKLEKDLKENPPPSETDIKAAELVVKEKGEAVAQLKSAKASKQEIVAAVAELNKAKENLSKLHERCKLAERFRLGGSIPKKDGKIDYSEDFFARQAFLTVSGQLQVETYACALSSVYTFGPTFRAENSHTSRHLAEFWMVEPEIAFADIQDDMNCAEAYVRFLCQWLLDHCYDDMEFIKQKIDKTAIQRLEMVAKSKFHRITYTEAVAILEEAAKVKKFENKVEWGIDLASEHERYLTEEKFKAPVIVYNYPKAIKAFYMKVNEDNKTVAAMDVLVPKVGELIGGSQREENYQVLKDRILEMGLPTEPYQWYLDLRSYGTVKHSGFGLGFERMILFATGVENIRDVIPFPRYPGKADL</sequence>
<dbReference type="CDD" id="cd00776">
    <property type="entry name" value="AsxRS_core"/>
    <property type="match status" value="1"/>
</dbReference>
<dbReference type="InterPro" id="IPR004364">
    <property type="entry name" value="Aa-tRNA-synt_II"/>
</dbReference>
<dbReference type="Gene3D" id="3.30.930.10">
    <property type="entry name" value="Bira Bifunctional Protein, Domain 2"/>
    <property type="match status" value="1"/>
</dbReference>
<keyword evidence="7" id="KW-0030">Aminoacyl-tRNA synthetase</keyword>
<evidence type="ECO:0000313" key="13">
    <source>
        <dbReference type="Proteomes" id="UP001318860"/>
    </source>
</evidence>
<keyword evidence="8" id="KW-0175">Coiled coil</keyword>
<feature type="compositionally biased region" description="Basic and acidic residues" evidence="9">
    <location>
        <begin position="74"/>
        <end position="85"/>
    </location>
</feature>
<evidence type="ECO:0000256" key="8">
    <source>
        <dbReference type="SAM" id="Coils"/>
    </source>
</evidence>
<comment type="similarity">
    <text evidence="1">Belongs to the class-II aminoacyl-tRNA synthetase family.</text>
</comment>
<dbReference type="EC" id="6.1.1.22" evidence="2"/>
<keyword evidence="13" id="KW-1185">Reference proteome</keyword>
<dbReference type="PROSITE" id="PS51185">
    <property type="entry name" value="WHEP_TRS_2"/>
    <property type="match status" value="1"/>
</dbReference>
<feature type="coiled-coil region" evidence="8">
    <location>
        <begin position="230"/>
        <end position="267"/>
    </location>
</feature>
<evidence type="ECO:0000256" key="5">
    <source>
        <dbReference type="ARBA" id="ARBA00022840"/>
    </source>
</evidence>
<evidence type="ECO:0000256" key="9">
    <source>
        <dbReference type="SAM" id="MobiDB-lite"/>
    </source>
</evidence>
<proteinExistence type="inferred from homology"/>
<dbReference type="NCBIfam" id="TIGR00457">
    <property type="entry name" value="asnS"/>
    <property type="match status" value="1"/>
</dbReference>
<dbReference type="InterPro" id="IPR002312">
    <property type="entry name" value="Asp/Asn-tRNA-synth_IIb"/>
</dbReference>